<dbReference type="InterPro" id="IPR005612">
    <property type="entry name" value="CCAAT-binding_factor"/>
</dbReference>
<dbReference type="InterPro" id="IPR016024">
    <property type="entry name" value="ARM-type_fold"/>
</dbReference>
<feature type="compositionally biased region" description="Basic and acidic residues" evidence="2">
    <location>
        <begin position="1"/>
        <end position="13"/>
    </location>
</feature>
<dbReference type="Proteomes" id="UP001153069">
    <property type="component" value="Unassembled WGS sequence"/>
</dbReference>
<evidence type="ECO:0000313" key="5">
    <source>
        <dbReference type="Proteomes" id="UP001153069"/>
    </source>
</evidence>
<feature type="region of interest" description="Disordered" evidence="2">
    <location>
        <begin position="555"/>
        <end position="575"/>
    </location>
</feature>
<dbReference type="SUPFAM" id="SSF48371">
    <property type="entry name" value="ARM repeat"/>
    <property type="match status" value="1"/>
</dbReference>
<evidence type="ECO:0000313" key="4">
    <source>
        <dbReference type="EMBL" id="CAB9509250.1"/>
    </source>
</evidence>
<keyword evidence="5" id="KW-1185">Reference proteome</keyword>
<feature type="region of interest" description="Disordered" evidence="2">
    <location>
        <begin position="1"/>
        <end position="38"/>
    </location>
</feature>
<dbReference type="GO" id="GO:0005634">
    <property type="term" value="C:nucleus"/>
    <property type="evidence" value="ECO:0007669"/>
    <property type="project" value="UniProtKB-ARBA"/>
</dbReference>
<comment type="caution">
    <text evidence="4">The sequence shown here is derived from an EMBL/GenBank/DDBJ whole genome shotgun (WGS) entry which is preliminary data.</text>
</comment>
<reference evidence="4" key="1">
    <citation type="submission" date="2020-06" db="EMBL/GenBank/DDBJ databases">
        <authorList>
            <consortium name="Plant Systems Biology data submission"/>
        </authorList>
    </citation>
    <scope>NUCLEOTIDE SEQUENCE</scope>
    <source>
        <strain evidence="4">D6</strain>
    </source>
</reference>
<feature type="region of interest" description="Disordered" evidence="2">
    <location>
        <begin position="725"/>
        <end position="776"/>
    </location>
</feature>
<feature type="region of interest" description="Disordered" evidence="2">
    <location>
        <begin position="54"/>
        <end position="77"/>
    </location>
</feature>
<accession>A0A9N8DVT8</accession>
<proteinExistence type="inferred from homology"/>
<evidence type="ECO:0000259" key="3">
    <source>
        <dbReference type="Pfam" id="PF03914"/>
    </source>
</evidence>
<dbReference type="PANTHER" id="PTHR12048">
    <property type="entry name" value="CCAAT-BINDING FACTOR-RELATED"/>
    <property type="match status" value="1"/>
</dbReference>
<dbReference type="PANTHER" id="PTHR12048:SF0">
    <property type="entry name" value="CCAAT_ENHANCER-BINDING PROTEIN ZETA"/>
    <property type="match status" value="1"/>
</dbReference>
<sequence>MREKRSSKRREGTVKSSKGSKKPRTSSQTDGSYKQQNTLLISLPEDVETWFQYESSLRSSNPGPESGKQLKPPTEEQLSSFRRVADDIYRREIQLYVEGGNNKQEPWIDSTIRKGTLKDRIAAMSLSLSQNPVHSFHTIDGLLQMACGTQQAGGLPNSRVAQLAAEALEDLFAKTFLPPNRKLESLRERLPPFLVGSGQKQISDQNNLPNNLSPRLLLLWRFEEMVKEKFQMFLKNYLTKTLQEGLETSKISALRTASNLLRSVPEGEAMILSLLVNKLGDPNKKLAAAANNQLKTVLEEHPNMQVVIAREVQQLAHRPHLSQSALYNCITFLNQMKLEKASRENSERASLPANLITTYFKFFKIAIGSNKEEKTWGETGSKSRLLAALLSGVSRAQPYLSEKDKVIDEHIDELYRVVHHAPPTASTQALALLFQVTVGSSNASVQSKEHQASCDRYYRALYAALSGTGMVSAGRHSTIFFNILYKSLKHDKNQRRILAMTKRLLSTTMHCNPPSLAASIFVVNDVASHNPGMEAYFEDEPSTDGGKLVLQPTIRDPQSALSPRGTAGEEVSTSKPSSWELSLASHHYHPSASKFAGSAGSITYDGNPLQDFNMASFLDKFAYRNPKKVKEQKNGFSNAVVRFSRPFKDQKYVEQQTMGDEGLFFRKFFDEREKRTAEKPVKQKKLVSGLDNADIDYDEVFDQWESDPEEEAFYEMAAQKMLENTAGAGPVDVDDDDDFAGAYDWDSDDDDGGGGVDDEDKLNLEGGSDSDEDASE</sequence>
<dbReference type="InterPro" id="IPR040155">
    <property type="entry name" value="CEBPZ/Mak21-like"/>
</dbReference>
<dbReference type="Pfam" id="PF03914">
    <property type="entry name" value="CBF"/>
    <property type="match status" value="1"/>
</dbReference>
<comment type="similarity">
    <text evidence="1">Belongs to the CBF/MAK21 family.</text>
</comment>
<feature type="compositionally biased region" description="Polar residues" evidence="2">
    <location>
        <begin position="25"/>
        <end position="38"/>
    </location>
</feature>
<gene>
    <name evidence="4" type="ORF">SEMRO_381_G130900.1</name>
</gene>
<feature type="compositionally biased region" description="Polar residues" evidence="2">
    <location>
        <begin position="54"/>
        <end position="63"/>
    </location>
</feature>
<dbReference type="OrthoDB" id="28947at2759"/>
<organism evidence="4 5">
    <name type="scientific">Seminavis robusta</name>
    <dbReference type="NCBI Taxonomy" id="568900"/>
    <lineage>
        <taxon>Eukaryota</taxon>
        <taxon>Sar</taxon>
        <taxon>Stramenopiles</taxon>
        <taxon>Ochrophyta</taxon>
        <taxon>Bacillariophyta</taxon>
        <taxon>Bacillariophyceae</taxon>
        <taxon>Bacillariophycidae</taxon>
        <taxon>Naviculales</taxon>
        <taxon>Naviculaceae</taxon>
        <taxon>Seminavis</taxon>
    </lineage>
</organism>
<feature type="domain" description="CCAAT-binding factor" evidence="3">
    <location>
        <begin position="426"/>
        <end position="596"/>
    </location>
</feature>
<name>A0A9N8DVT8_9STRA</name>
<protein>
    <submittedName>
        <fullName evidence="4">CCAAT/enhancer-binding protein zeta</fullName>
    </submittedName>
</protein>
<feature type="compositionally biased region" description="Acidic residues" evidence="2">
    <location>
        <begin position="732"/>
        <end position="760"/>
    </location>
</feature>
<evidence type="ECO:0000256" key="2">
    <source>
        <dbReference type="SAM" id="MobiDB-lite"/>
    </source>
</evidence>
<dbReference type="EMBL" id="CAICTM010000380">
    <property type="protein sequence ID" value="CAB9509250.1"/>
    <property type="molecule type" value="Genomic_DNA"/>
</dbReference>
<dbReference type="AlphaFoldDB" id="A0A9N8DVT8"/>
<evidence type="ECO:0000256" key="1">
    <source>
        <dbReference type="ARBA" id="ARBA00007797"/>
    </source>
</evidence>